<keyword evidence="2" id="KW-1185">Reference proteome</keyword>
<proteinExistence type="predicted"/>
<evidence type="ECO:0000313" key="1">
    <source>
        <dbReference type="EMBL" id="SDH97816.1"/>
    </source>
</evidence>
<gene>
    <name evidence="1" type="ORF">SAMN04489720_3069</name>
</gene>
<dbReference type="AlphaFoldDB" id="A0A1G8GTU1"/>
<dbReference type="STRING" id="399736.SAMN04489720_3069"/>
<evidence type="ECO:0000313" key="2">
    <source>
        <dbReference type="Proteomes" id="UP000198822"/>
    </source>
</evidence>
<protein>
    <submittedName>
        <fullName evidence="1">Uncharacterized protein</fullName>
    </submittedName>
</protein>
<reference evidence="2" key="1">
    <citation type="submission" date="2016-10" db="EMBL/GenBank/DDBJ databases">
        <authorList>
            <person name="Varghese N."/>
            <person name="Submissions S."/>
        </authorList>
    </citation>
    <scope>NUCLEOTIDE SEQUENCE [LARGE SCALE GENOMIC DNA]</scope>
    <source>
        <strain evidence="2">DSM 22002</strain>
    </source>
</reference>
<name>A0A1G8GTU1_9MICO</name>
<dbReference type="Proteomes" id="UP000198822">
    <property type="component" value="Chromosome I"/>
</dbReference>
<dbReference type="EMBL" id="LT629695">
    <property type="protein sequence ID" value="SDH97816.1"/>
    <property type="molecule type" value="Genomic_DNA"/>
</dbReference>
<sequence length="30" mass="3483">MSKHEQPVTRPIAIVNDTFVVAQMVMRPMR</sequence>
<organism evidence="1 2">
    <name type="scientific">Agrococcus jejuensis</name>
    <dbReference type="NCBI Taxonomy" id="399736"/>
    <lineage>
        <taxon>Bacteria</taxon>
        <taxon>Bacillati</taxon>
        <taxon>Actinomycetota</taxon>
        <taxon>Actinomycetes</taxon>
        <taxon>Micrococcales</taxon>
        <taxon>Microbacteriaceae</taxon>
        <taxon>Agrococcus</taxon>
    </lineage>
</organism>
<accession>A0A1G8GTU1</accession>